<dbReference type="Proteomes" id="UP000030758">
    <property type="component" value="Unassembled WGS sequence"/>
</dbReference>
<gene>
    <name evidence="1" type="ORF">M514_24249</name>
</gene>
<proteinExistence type="predicted"/>
<name>A0A085N240_9BILA</name>
<dbReference type="AlphaFoldDB" id="A0A085N240"/>
<protein>
    <submittedName>
        <fullName evidence="1">Uncharacterized protein</fullName>
    </submittedName>
</protein>
<organism evidence="1">
    <name type="scientific">Trichuris suis</name>
    <name type="common">pig whipworm</name>
    <dbReference type="NCBI Taxonomy" id="68888"/>
    <lineage>
        <taxon>Eukaryota</taxon>
        <taxon>Metazoa</taxon>
        <taxon>Ecdysozoa</taxon>
        <taxon>Nematoda</taxon>
        <taxon>Enoplea</taxon>
        <taxon>Dorylaimia</taxon>
        <taxon>Trichinellida</taxon>
        <taxon>Trichuridae</taxon>
        <taxon>Trichuris</taxon>
    </lineage>
</organism>
<evidence type="ECO:0000313" key="1">
    <source>
        <dbReference type="EMBL" id="KFD63536.1"/>
    </source>
</evidence>
<dbReference type="EMBL" id="KL367571">
    <property type="protein sequence ID" value="KFD63536.1"/>
    <property type="molecule type" value="Genomic_DNA"/>
</dbReference>
<sequence length="119" mass="13407">MTRQRLIDATTFTKERCSGVPRVSSLRLRPYPNVASILDAFPSLTSCITPDDAPCHPVYDTFFKFMRPTPTRRSTQHRLTCFPSRRRPPLSPAYEGPLTVTNRADKTITVIRNGLGTTP</sequence>
<reference evidence="1" key="1">
    <citation type="journal article" date="2014" name="Nat. Genet.">
        <title>Genome and transcriptome of the porcine whipworm Trichuris suis.</title>
        <authorList>
            <person name="Jex A.R."/>
            <person name="Nejsum P."/>
            <person name="Schwarz E.M."/>
            <person name="Hu L."/>
            <person name="Young N.D."/>
            <person name="Hall R.S."/>
            <person name="Korhonen P.K."/>
            <person name="Liao S."/>
            <person name="Thamsborg S."/>
            <person name="Xia J."/>
            <person name="Xu P."/>
            <person name="Wang S."/>
            <person name="Scheerlinck J.P."/>
            <person name="Hofmann A."/>
            <person name="Sternberg P.W."/>
            <person name="Wang J."/>
            <person name="Gasser R.B."/>
        </authorList>
    </citation>
    <scope>NUCLEOTIDE SEQUENCE [LARGE SCALE GENOMIC DNA]</scope>
    <source>
        <strain evidence="1">DCEP-RM93F</strain>
    </source>
</reference>
<accession>A0A085N240</accession>